<dbReference type="Pfam" id="PF01636">
    <property type="entry name" value="APH"/>
    <property type="match status" value="1"/>
</dbReference>
<dbReference type="InterPro" id="IPR002575">
    <property type="entry name" value="Aminoglycoside_PTrfase"/>
</dbReference>
<reference evidence="2 3" key="1">
    <citation type="submission" date="2024-09" db="EMBL/GenBank/DDBJ databases">
        <authorList>
            <person name="Sun Q."/>
            <person name="Mori K."/>
        </authorList>
    </citation>
    <scope>NUCLEOTIDE SEQUENCE [LARGE SCALE GENOMIC DNA]</scope>
    <source>
        <strain evidence="2 3">TBRC 7907</strain>
    </source>
</reference>
<evidence type="ECO:0000313" key="2">
    <source>
        <dbReference type="EMBL" id="MFB9905669.1"/>
    </source>
</evidence>
<dbReference type="EMBL" id="JBHLZU010000014">
    <property type="protein sequence ID" value="MFB9905669.1"/>
    <property type="molecule type" value="Genomic_DNA"/>
</dbReference>
<dbReference type="Gene3D" id="3.90.1200.10">
    <property type="match status" value="1"/>
</dbReference>
<sequence>MTELPLQGGSITGPVRVGDTVRRATGPHAAFVHQVLGHFERHGWTGAPRFLGVDDKGREILTFVEGHIAWRSRDGVDSVESLEAVARLVREFHDLTAGTPLAGDQEVLCHNDLAPKNTVYRESLPIAFLDWDLAAPGARVHDVAHVCWQYLDLGPGVTDPPETARRFRAICDAYGLADRAHVVDTVLWWQDRCARGIEAGADAGDPAMSRLRAAGAVESVREAHEWVARHRHWVA</sequence>
<feature type="domain" description="Aminoglycoside phosphotransferase" evidence="1">
    <location>
        <begin position="103"/>
        <end position="149"/>
    </location>
</feature>
<keyword evidence="3" id="KW-1185">Reference proteome</keyword>
<organism evidence="2 3">
    <name type="scientific">Allokutzneria oryzae</name>
    <dbReference type="NCBI Taxonomy" id="1378989"/>
    <lineage>
        <taxon>Bacteria</taxon>
        <taxon>Bacillati</taxon>
        <taxon>Actinomycetota</taxon>
        <taxon>Actinomycetes</taxon>
        <taxon>Pseudonocardiales</taxon>
        <taxon>Pseudonocardiaceae</taxon>
        <taxon>Allokutzneria</taxon>
    </lineage>
</organism>
<dbReference type="Proteomes" id="UP001589693">
    <property type="component" value="Unassembled WGS sequence"/>
</dbReference>
<name>A0ABV6A153_9PSEU</name>
<dbReference type="SUPFAM" id="SSF56112">
    <property type="entry name" value="Protein kinase-like (PK-like)"/>
    <property type="match status" value="1"/>
</dbReference>
<evidence type="ECO:0000313" key="3">
    <source>
        <dbReference type="Proteomes" id="UP001589693"/>
    </source>
</evidence>
<protein>
    <submittedName>
        <fullName evidence="2">Phosphotransferase</fullName>
    </submittedName>
</protein>
<comment type="caution">
    <text evidence="2">The sequence shown here is derived from an EMBL/GenBank/DDBJ whole genome shotgun (WGS) entry which is preliminary data.</text>
</comment>
<gene>
    <name evidence="2" type="ORF">ACFFQA_17180</name>
</gene>
<accession>A0ABV6A153</accession>
<proteinExistence type="predicted"/>
<dbReference type="RefSeq" id="WP_377852972.1">
    <property type="nucleotide sequence ID" value="NZ_JBHLZU010000014.1"/>
</dbReference>
<dbReference type="InterPro" id="IPR011009">
    <property type="entry name" value="Kinase-like_dom_sf"/>
</dbReference>
<evidence type="ECO:0000259" key="1">
    <source>
        <dbReference type="Pfam" id="PF01636"/>
    </source>
</evidence>